<name>A0A2W5R571_ANCNO</name>
<dbReference type="SUPFAM" id="SSF47240">
    <property type="entry name" value="Ferritin-like"/>
    <property type="match status" value="1"/>
</dbReference>
<dbReference type="InterPro" id="IPR012347">
    <property type="entry name" value="Ferritin-like"/>
</dbReference>
<keyword evidence="1" id="KW-0472">Membrane</keyword>
<dbReference type="Pfam" id="PF02915">
    <property type="entry name" value="Rubrerythrin"/>
    <property type="match status" value="1"/>
</dbReference>
<gene>
    <name evidence="3" type="ORF">DI549_03975</name>
</gene>
<dbReference type="PIRSF" id="PIRSF035918">
    <property type="entry name" value="UCP035918_rubreryth_DUF125"/>
    <property type="match status" value="1"/>
</dbReference>
<dbReference type="CDD" id="cd01045">
    <property type="entry name" value="Ferritin_like_AB"/>
    <property type="match status" value="1"/>
</dbReference>
<feature type="transmembrane region" description="Helical" evidence="1">
    <location>
        <begin position="202"/>
        <end position="221"/>
    </location>
</feature>
<evidence type="ECO:0000256" key="1">
    <source>
        <dbReference type="SAM" id="Phobius"/>
    </source>
</evidence>
<feature type="transmembrane region" description="Helical" evidence="1">
    <location>
        <begin position="297"/>
        <end position="316"/>
    </location>
</feature>
<feature type="transmembrane region" description="Helical" evidence="1">
    <location>
        <begin position="267"/>
        <end position="285"/>
    </location>
</feature>
<dbReference type="NCBIfam" id="NF045676">
    <property type="entry name" value="FeExpMbfA"/>
    <property type="match status" value="1"/>
</dbReference>
<dbReference type="AlphaFoldDB" id="A0A2W5R571"/>
<feature type="transmembrane region" description="Helical" evidence="1">
    <location>
        <begin position="242"/>
        <end position="261"/>
    </location>
</feature>
<dbReference type="InterPro" id="IPR003251">
    <property type="entry name" value="Rr_diiron-bd_dom"/>
</dbReference>
<feature type="domain" description="Rubrerythrin diiron-binding" evidence="2">
    <location>
        <begin position="11"/>
        <end position="147"/>
    </location>
</feature>
<evidence type="ECO:0000313" key="4">
    <source>
        <dbReference type="Proteomes" id="UP000248887"/>
    </source>
</evidence>
<organism evidence="3 4">
    <name type="scientific">Ancylobacter novellus</name>
    <name type="common">Thiobacillus novellus</name>
    <dbReference type="NCBI Taxonomy" id="921"/>
    <lineage>
        <taxon>Bacteria</taxon>
        <taxon>Pseudomonadati</taxon>
        <taxon>Pseudomonadota</taxon>
        <taxon>Alphaproteobacteria</taxon>
        <taxon>Hyphomicrobiales</taxon>
        <taxon>Xanthobacteraceae</taxon>
        <taxon>Ancylobacter</taxon>
    </lineage>
</organism>
<reference evidence="3 4" key="1">
    <citation type="submission" date="2017-08" db="EMBL/GenBank/DDBJ databases">
        <title>Infants hospitalized years apart are colonized by the same room-sourced microbial strains.</title>
        <authorList>
            <person name="Brooks B."/>
            <person name="Olm M.R."/>
            <person name="Firek B.A."/>
            <person name="Baker R."/>
            <person name="Thomas B.C."/>
            <person name="Morowitz M.J."/>
            <person name="Banfield J.F."/>
        </authorList>
    </citation>
    <scope>NUCLEOTIDE SEQUENCE [LARGE SCALE GENOMIC DNA]</scope>
    <source>
        <strain evidence="3">S2_005_001_R2_27</strain>
    </source>
</reference>
<dbReference type="GO" id="GO:0046872">
    <property type="term" value="F:metal ion binding"/>
    <property type="evidence" value="ECO:0007669"/>
    <property type="project" value="InterPro"/>
</dbReference>
<comment type="caution">
    <text evidence="3">The sequence shown here is derived from an EMBL/GenBank/DDBJ whole genome shotgun (WGS) entry which is preliminary data.</text>
</comment>
<dbReference type="PANTHER" id="PTHR33531">
    <property type="entry name" value="RUBRERYTHRIN SUBFAMILY"/>
    <property type="match status" value="1"/>
</dbReference>
<dbReference type="GO" id="GO:0016491">
    <property type="term" value="F:oxidoreductase activity"/>
    <property type="evidence" value="ECO:0007669"/>
    <property type="project" value="InterPro"/>
</dbReference>
<accession>A0A2W5R571</accession>
<evidence type="ECO:0000313" key="3">
    <source>
        <dbReference type="EMBL" id="PZQ84766.1"/>
    </source>
</evidence>
<keyword evidence="1" id="KW-0812">Transmembrane</keyword>
<protein>
    <submittedName>
        <fullName evidence="3">Rubrerythrin</fullName>
    </submittedName>
</protein>
<feature type="transmembrane region" description="Helical" evidence="1">
    <location>
        <begin position="176"/>
        <end position="196"/>
    </location>
</feature>
<dbReference type="InterPro" id="IPR017040">
    <property type="entry name" value="UCP035918_rubreryth/DUF125"/>
</dbReference>
<dbReference type="InterPro" id="IPR009078">
    <property type="entry name" value="Ferritin-like_SF"/>
</dbReference>
<dbReference type="PANTHER" id="PTHR33531:SF10">
    <property type="entry name" value="BLR7895 PROTEIN"/>
    <property type="match status" value="1"/>
</dbReference>
<evidence type="ECO:0000259" key="2">
    <source>
        <dbReference type="Pfam" id="PF02915"/>
    </source>
</evidence>
<dbReference type="Gene3D" id="1.20.1260.10">
    <property type="match status" value="1"/>
</dbReference>
<keyword evidence="1" id="KW-1133">Transmembrane helix</keyword>
<dbReference type="EMBL" id="QFQD01000007">
    <property type="protein sequence ID" value="PZQ84766.1"/>
    <property type="molecule type" value="Genomic_DNA"/>
</dbReference>
<proteinExistence type="predicted"/>
<dbReference type="Proteomes" id="UP000248887">
    <property type="component" value="Unassembled WGS sequence"/>
</dbReference>
<sequence length="318" mass="34405">MKRFADLTEAEILALAISNEEEDARIYLQFANRVKADYPATAKMFERMAGEEQGHRHALHELFKRKFGGELPYITRQDVKGFLKRNPIWLLETLRIDAVRGQAEMMEYEAQQFYIKAAERARDVDTRKLLADLAEAESVHETLAQELGDAIETGGAKESEDATAHRIFVLQIVQPGLAGLIDGSISTLAPIFAAAFATQDSWAAFLVGLAASIGAGISMGLTEALSDDGEITGRGSPWPRGIACGVMTVLGGLGHTLPYLIPDFWTATAVAGVVVAIELAAIAWVRTRYMETPFTSAIVQVVLGGILVLLTGILIGSS</sequence>